<evidence type="ECO:0000256" key="3">
    <source>
        <dbReference type="ARBA" id="ARBA00022475"/>
    </source>
</evidence>
<evidence type="ECO:0000256" key="1">
    <source>
        <dbReference type="ARBA" id="ARBA00004651"/>
    </source>
</evidence>
<dbReference type="GO" id="GO:0055085">
    <property type="term" value="P:transmembrane transport"/>
    <property type="evidence" value="ECO:0007669"/>
    <property type="project" value="InterPro"/>
</dbReference>
<dbReference type="Proteomes" id="UP000022447">
    <property type="component" value="Unassembled WGS sequence"/>
</dbReference>
<feature type="transmembrane region" description="Helical" evidence="7">
    <location>
        <begin position="199"/>
        <end position="219"/>
    </location>
</feature>
<evidence type="ECO:0000256" key="6">
    <source>
        <dbReference type="ARBA" id="ARBA00023136"/>
    </source>
</evidence>
<comment type="caution">
    <text evidence="9">The sequence shown here is derived from an EMBL/GenBank/DDBJ whole genome shotgun (WGS) entry which is preliminary data.</text>
</comment>
<dbReference type="EMBL" id="JALZ01000002">
    <property type="protein sequence ID" value="ETX16071.1"/>
    <property type="molecule type" value="Genomic_DNA"/>
</dbReference>
<proteinExistence type="inferred from homology"/>
<keyword evidence="4 7" id="KW-0812">Transmembrane</keyword>
<evidence type="ECO:0000256" key="7">
    <source>
        <dbReference type="RuleBase" id="RU363032"/>
    </source>
</evidence>
<comment type="subcellular location">
    <subcellularLocation>
        <location evidence="1 7">Cell membrane</location>
        <topology evidence="1 7">Multi-pass membrane protein</topology>
    </subcellularLocation>
</comment>
<name>X7ELL7_9RHOB</name>
<dbReference type="PANTHER" id="PTHR30151">
    <property type="entry name" value="ALKANE SULFONATE ABC TRANSPORTER-RELATED, MEMBRANE SUBUNIT"/>
    <property type="match status" value="1"/>
</dbReference>
<dbReference type="CDD" id="cd06261">
    <property type="entry name" value="TM_PBP2"/>
    <property type="match status" value="1"/>
</dbReference>
<accession>X7ELL7</accession>
<dbReference type="GO" id="GO:0005886">
    <property type="term" value="C:plasma membrane"/>
    <property type="evidence" value="ECO:0007669"/>
    <property type="project" value="UniProtKB-SubCell"/>
</dbReference>
<feature type="transmembrane region" description="Helical" evidence="7">
    <location>
        <begin position="300"/>
        <end position="321"/>
    </location>
</feature>
<dbReference type="OrthoDB" id="4926350at2"/>
<dbReference type="PATRIC" id="fig|1449350.3.peg.616"/>
<evidence type="ECO:0000259" key="8">
    <source>
        <dbReference type="PROSITE" id="PS50928"/>
    </source>
</evidence>
<evidence type="ECO:0000313" key="10">
    <source>
        <dbReference type="Proteomes" id="UP000022447"/>
    </source>
</evidence>
<dbReference type="InterPro" id="IPR035906">
    <property type="entry name" value="MetI-like_sf"/>
</dbReference>
<dbReference type="PANTHER" id="PTHR30151:SF20">
    <property type="entry name" value="ABC TRANSPORTER PERMEASE PROTEIN HI_0355-RELATED"/>
    <property type="match status" value="1"/>
</dbReference>
<sequence>MTDTAPLAAQGAGVGRSRRVALWMRGLAHTLVPVATVVAALIALWYLACVPMNASQSVLNAARADVVVSPESASDRRGMSGLALAIRNPGVAVTGAFAQDRARLPAPHQVAAELWAGTAREPVTSNRSLVYHAWVTLSATLLGFGFGTALGIALAVGIVHSRVMDMSVMPWAIVSQTVPIIAIAPMIIVVLYSIGIQGIVPKAVISAYLSFFPVVVGMVKGLRSPDAMQFDLLATYGASKGQVFGKLRLPSSLPYLFASLKIGIAASLIGAIVGELPTGASAGLGARLLAGSYYGQTEQIWAALFAAAILAALCVALIGMIEKALLGRMGMGS</sequence>
<feature type="domain" description="ABC transmembrane type-1" evidence="8">
    <location>
        <begin position="129"/>
        <end position="322"/>
    </location>
</feature>
<keyword evidence="10" id="KW-1185">Reference proteome</keyword>
<protein>
    <submittedName>
        <fullName evidence="9">ABC transporter permease</fullName>
    </submittedName>
</protein>
<feature type="transmembrane region" description="Helical" evidence="7">
    <location>
        <begin position="26"/>
        <end position="48"/>
    </location>
</feature>
<dbReference type="STRING" id="1449350.OCH239_07880"/>
<dbReference type="eggNOG" id="COG0600">
    <property type="taxonomic scope" value="Bacteria"/>
</dbReference>
<evidence type="ECO:0000256" key="5">
    <source>
        <dbReference type="ARBA" id="ARBA00022989"/>
    </source>
</evidence>
<keyword evidence="6 7" id="KW-0472">Membrane</keyword>
<keyword evidence="3" id="KW-1003">Cell membrane</keyword>
<reference evidence="9 10" key="1">
    <citation type="submission" date="2014-01" db="EMBL/GenBank/DDBJ databases">
        <title>Roseivivax halodurans JCM 10272 Genome Sequencing.</title>
        <authorList>
            <person name="Lai Q."/>
            <person name="Li G."/>
            <person name="Shao Z."/>
        </authorList>
    </citation>
    <scope>NUCLEOTIDE SEQUENCE [LARGE SCALE GENOMIC DNA]</scope>
    <source>
        <strain evidence="9 10">JCM 10272</strain>
    </source>
</reference>
<dbReference type="Pfam" id="PF00528">
    <property type="entry name" value="BPD_transp_1"/>
    <property type="match status" value="1"/>
</dbReference>
<comment type="similarity">
    <text evidence="7">Belongs to the binding-protein-dependent transport system permease family.</text>
</comment>
<dbReference type="InterPro" id="IPR000515">
    <property type="entry name" value="MetI-like"/>
</dbReference>
<organism evidence="9 10">
    <name type="scientific">Roseivivax halodurans JCM 10272</name>
    <dbReference type="NCBI Taxonomy" id="1449350"/>
    <lineage>
        <taxon>Bacteria</taxon>
        <taxon>Pseudomonadati</taxon>
        <taxon>Pseudomonadota</taxon>
        <taxon>Alphaproteobacteria</taxon>
        <taxon>Rhodobacterales</taxon>
        <taxon>Roseobacteraceae</taxon>
        <taxon>Roseivivax</taxon>
    </lineage>
</organism>
<evidence type="ECO:0000313" key="9">
    <source>
        <dbReference type="EMBL" id="ETX16071.1"/>
    </source>
</evidence>
<keyword evidence="2 7" id="KW-0813">Transport</keyword>
<feature type="transmembrane region" description="Helical" evidence="7">
    <location>
        <begin position="131"/>
        <end position="159"/>
    </location>
</feature>
<dbReference type="PROSITE" id="PS50928">
    <property type="entry name" value="ABC_TM1"/>
    <property type="match status" value="1"/>
</dbReference>
<keyword evidence="5 7" id="KW-1133">Transmembrane helix</keyword>
<feature type="transmembrane region" description="Helical" evidence="7">
    <location>
        <begin position="171"/>
        <end position="193"/>
    </location>
</feature>
<dbReference type="Gene3D" id="1.10.3720.10">
    <property type="entry name" value="MetI-like"/>
    <property type="match status" value="1"/>
</dbReference>
<evidence type="ECO:0000256" key="2">
    <source>
        <dbReference type="ARBA" id="ARBA00022448"/>
    </source>
</evidence>
<evidence type="ECO:0000256" key="4">
    <source>
        <dbReference type="ARBA" id="ARBA00022692"/>
    </source>
</evidence>
<dbReference type="AlphaFoldDB" id="X7ELL7"/>
<feature type="transmembrane region" description="Helical" evidence="7">
    <location>
        <begin position="255"/>
        <end position="280"/>
    </location>
</feature>
<dbReference type="SUPFAM" id="SSF161098">
    <property type="entry name" value="MetI-like"/>
    <property type="match status" value="1"/>
</dbReference>
<gene>
    <name evidence="9" type="ORF">OCH239_07880</name>
</gene>